<comment type="caution">
    <text evidence="3">The sequence shown here is derived from an EMBL/GenBank/DDBJ whole genome shotgun (WGS) entry which is preliminary data.</text>
</comment>
<accession>A0ABU3R213</accession>
<organism evidence="3 4">
    <name type="scientific">Psychrosphaera aquimarina</name>
    <dbReference type="NCBI Taxonomy" id="2044854"/>
    <lineage>
        <taxon>Bacteria</taxon>
        <taxon>Pseudomonadati</taxon>
        <taxon>Pseudomonadota</taxon>
        <taxon>Gammaproteobacteria</taxon>
        <taxon>Alteromonadales</taxon>
        <taxon>Pseudoalteromonadaceae</taxon>
        <taxon>Psychrosphaera</taxon>
    </lineage>
</organism>
<sequence>MSVINKMLKDLEQRHDDPEADVINAVYQPPVKNTAKYIVIALSVVVVCLAIAIGWLLLKDEPITPIQDPIVPVAQANKVDSKPKKIQIKPLMPVQPSDKTAEEKVAIVDDVIPEQTKKQNRKNRKLLKQQHLLTSSKKLSH</sequence>
<dbReference type="EMBL" id="JAWCUA010000010">
    <property type="protein sequence ID" value="MDU0113707.1"/>
    <property type="molecule type" value="Genomic_DNA"/>
</dbReference>
<proteinExistence type="predicted"/>
<feature type="compositionally biased region" description="Polar residues" evidence="1">
    <location>
        <begin position="131"/>
        <end position="141"/>
    </location>
</feature>
<feature type="compositionally biased region" description="Basic residues" evidence="1">
    <location>
        <begin position="118"/>
        <end position="128"/>
    </location>
</feature>
<feature type="region of interest" description="Disordered" evidence="1">
    <location>
        <begin position="114"/>
        <end position="141"/>
    </location>
</feature>
<dbReference type="Proteomes" id="UP001257914">
    <property type="component" value="Unassembled WGS sequence"/>
</dbReference>
<keyword evidence="2" id="KW-1133">Transmembrane helix</keyword>
<feature type="transmembrane region" description="Helical" evidence="2">
    <location>
        <begin position="37"/>
        <end position="58"/>
    </location>
</feature>
<reference evidence="3 4" key="1">
    <citation type="submission" date="2023-10" db="EMBL/GenBank/DDBJ databases">
        <title>Psychrosphaera aquimaarina strain SW33 isolated from seawater.</title>
        <authorList>
            <person name="Bayburt H."/>
            <person name="Kim J.M."/>
            <person name="Choi B.J."/>
            <person name="Jeon C.O."/>
        </authorList>
    </citation>
    <scope>NUCLEOTIDE SEQUENCE [LARGE SCALE GENOMIC DNA]</scope>
    <source>
        <strain evidence="3 4">KCTC 52743</strain>
    </source>
</reference>
<evidence type="ECO:0000313" key="4">
    <source>
        <dbReference type="Proteomes" id="UP001257914"/>
    </source>
</evidence>
<evidence type="ECO:0000256" key="2">
    <source>
        <dbReference type="SAM" id="Phobius"/>
    </source>
</evidence>
<evidence type="ECO:0000313" key="3">
    <source>
        <dbReference type="EMBL" id="MDU0113707.1"/>
    </source>
</evidence>
<protein>
    <submittedName>
        <fullName evidence="3">Uncharacterized protein</fullName>
    </submittedName>
</protein>
<keyword evidence="2" id="KW-0812">Transmembrane</keyword>
<gene>
    <name evidence="3" type="ORF">RT723_12005</name>
</gene>
<keyword evidence="2" id="KW-0472">Membrane</keyword>
<evidence type="ECO:0000256" key="1">
    <source>
        <dbReference type="SAM" id="MobiDB-lite"/>
    </source>
</evidence>
<dbReference type="RefSeq" id="WP_315947323.1">
    <property type="nucleotide sequence ID" value="NZ_JAWCUA010000010.1"/>
</dbReference>
<keyword evidence="4" id="KW-1185">Reference proteome</keyword>
<name>A0ABU3R213_9GAMM</name>